<dbReference type="KEGG" id="aten:116294615"/>
<feature type="compositionally biased region" description="Polar residues" evidence="1">
    <location>
        <begin position="76"/>
        <end position="86"/>
    </location>
</feature>
<reference evidence="3" key="1">
    <citation type="submission" date="2025-08" db="UniProtKB">
        <authorList>
            <consortium name="RefSeq"/>
        </authorList>
    </citation>
    <scope>IDENTIFICATION</scope>
    <source>
        <tissue evidence="3">Tentacle</tissue>
    </source>
</reference>
<keyword evidence="2" id="KW-1185">Reference proteome</keyword>
<sequence length="246" mass="26638">MASVTSIRSCVDQENSQQALRVKNGVQARSFGQVKSFNSTGNNAPLATPRRALGDVGNTLMTPGNVTKKSSLLKPSHQNNLLQSKTPGAKKMTHSTPHGKALSKQIGSLSLKQNKKQAFKVRGDVSTSDKSSALVEKNYFKKENMVPFTDEEGPLPRGPAIDTILKNVSQLYRGCLQPVTNPGVSLESDVLKTGDDAYTRPETDLFFNWFEFANDLSDLTSNVPSSSMENVELPPIDTDLSGLGLP</sequence>
<evidence type="ECO:0000256" key="1">
    <source>
        <dbReference type="SAM" id="MobiDB-lite"/>
    </source>
</evidence>
<feature type="region of interest" description="Disordered" evidence="1">
    <location>
        <begin position="223"/>
        <end position="246"/>
    </location>
</feature>
<dbReference type="AlphaFoldDB" id="A0A6P8HZS8"/>
<accession>A0A6P8HZS8</accession>
<name>A0A6P8HZS8_ACTTE</name>
<gene>
    <name evidence="3" type="primary">LOC116294615</name>
</gene>
<organism evidence="2 3">
    <name type="scientific">Actinia tenebrosa</name>
    <name type="common">Australian red waratah sea anemone</name>
    <dbReference type="NCBI Taxonomy" id="6105"/>
    <lineage>
        <taxon>Eukaryota</taxon>
        <taxon>Metazoa</taxon>
        <taxon>Cnidaria</taxon>
        <taxon>Anthozoa</taxon>
        <taxon>Hexacorallia</taxon>
        <taxon>Actiniaria</taxon>
        <taxon>Actiniidae</taxon>
        <taxon>Actinia</taxon>
    </lineage>
</organism>
<dbReference type="Proteomes" id="UP000515163">
    <property type="component" value="Unplaced"/>
</dbReference>
<dbReference type="RefSeq" id="XP_031558112.1">
    <property type="nucleotide sequence ID" value="XM_031702252.1"/>
</dbReference>
<dbReference type="GeneID" id="116294615"/>
<proteinExistence type="predicted"/>
<feature type="region of interest" description="Disordered" evidence="1">
    <location>
        <begin position="37"/>
        <end position="101"/>
    </location>
</feature>
<feature type="compositionally biased region" description="Polar residues" evidence="1">
    <location>
        <begin position="59"/>
        <end position="70"/>
    </location>
</feature>
<dbReference type="OrthoDB" id="5948547at2759"/>
<evidence type="ECO:0000313" key="2">
    <source>
        <dbReference type="Proteomes" id="UP000515163"/>
    </source>
</evidence>
<dbReference type="InParanoid" id="A0A6P8HZS8"/>
<protein>
    <submittedName>
        <fullName evidence="3">Uncharacterized protein LOC116294615</fullName>
    </submittedName>
</protein>
<evidence type="ECO:0000313" key="3">
    <source>
        <dbReference type="RefSeq" id="XP_031558112.1"/>
    </source>
</evidence>